<keyword evidence="3" id="KW-0326">Glycosidase</keyword>
<dbReference type="InterPro" id="IPR017853">
    <property type="entry name" value="GH"/>
</dbReference>
<accession>A0ABD1R7I6</accession>
<comment type="similarity">
    <text evidence="1 4">Belongs to the glycosyl hydrolase 17 family.</text>
</comment>
<reference evidence="7" key="1">
    <citation type="submission" date="2024-07" db="EMBL/GenBank/DDBJ databases">
        <title>Two chromosome-level genome assemblies of Korean endemic species Abeliophyllum distichum and Forsythia ovata (Oleaceae).</title>
        <authorList>
            <person name="Jang H."/>
        </authorList>
    </citation>
    <scope>NUCLEOTIDE SEQUENCE [LARGE SCALE GENOMIC DNA]</scope>
</reference>
<feature type="signal peptide" evidence="5">
    <location>
        <begin position="1"/>
        <end position="18"/>
    </location>
</feature>
<sequence length="155" mass="17311">MVWLFFLLSLISSSTVTGQESVEFLTLHDSTPETLQSVAVQVGNQYLKNVSNSVLMAETWVQAHVLSHYPATNITSILVGNNLLCNKDQENKLGLVLPAIKNIHYSLTRWGLQNETRGDWFLPSLLCAVLGWGWGGWGGVGWGWGGTFFFFEYKN</sequence>
<dbReference type="InterPro" id="IPR044965">
    <property type="entry name" value="Glyco_hydro_17_plant"/>
</dbReference>
<feature type="chain" id="PRO_5044759230" evidence="5">
    <location>
        <begin position="19"/>
        <end position="155"/>
    </location>
</feature>
<evidence type="ECO:0000256" key="4">
    <source>
        <dbReference type="RuleBase" id="RU004335"/>
    </source>
</evidence>
<keyword evidence="5" id="KW-0732">Signal</keyword>
<evidence type="ECO:0000313" key="6">
    <source>
        <dbReference type="EMBL" id="KAL2484390.1"/>
    </source>
</evidence>
<dbReference type="PANTHER" id="PTHR32227">
    <property type="entry name" value="GLUCAN ENDO-1,3-BETA-GLUCOSIDASE BG1-RELATED-RELATED"/>
    <property type="match status" value="1"/>
</dbReference>
<comment type="caution">
    <text evidence="6">The sequence shown here is derived from an EMBL/GenBank/DDBJ whole genome shotgun (WGS) entry which is preliminary data.</text>
</comment>
<proteinExistence type="inferred from homology"/>
<dbReference type="SUPFAM" id="SSF51445">
    <property type="entry name" value="(Trans)glycosidases"/>
    <property type="match status" value="1"/>
</dbReference>
<evidence type="ECO:0000256" key="5">
    <source>
        <dbReference type="SAM" id="SignalP"/>
    </source>
</evidence>
<evidence type="ECO:0000256" key="3">
    <source>
        <dbReference type="ARBA" id="ARBA00023295"/>
    </source>
</evidence>
<evidence type="ECO:0000313" key="7">
    <source>
        <dbReference type="Proteomes" id="UP001604336"/>
    </source>
</evidence>
<dbReference type="EMBL" id="JBFOLK010000009">
    <property type="protein sequence ID" value="KAL2484390.1"/>
    <property type="molecule type" value="Genomic_DNA"/>
</dbReference>
<dbReference type="Proteomes" id="UP001604336">
    <property type="component" value="Unassembled WGS sequence"/>
</dbReference>
<organism evidence="6 7">
    <name type="scientific">Abeliophyllum distichum</name>
    <dbReference type="NCBI Taxonomy" id="126358"/>
    <lineage>
        <taxon>Eukaryota</taxon>
        <taxon>Viridiplantae</taxon>
        <taxon>Streptophyta</taxon>
        <taxon>Embryophyta</taxon>
        <taxon>Tracheophyta</taxon>
        <taxon>Spermatophyta</taxon>
        <taxon>Magnoliopsida</taxon>
        <taxon>eudicotyledons</taxon>
        <taxon>Gunneridae</taxon>
        <taxon>Pentapetalae</taxon>
        <taxon>asterids</taxon>
        <taxon>lamiids</taxon>
        <taxon>Lamiales</taxon>
        <taxon>Oleaceae</taxon>
        <taxon>Forsythieae</taxon>
        <taxon>Abeliophyllum</taxon>
    </lineage>
</organism>
<evidence type="ECO:0000256" key="1">
    <source>
        <dbReference type="ARBA" id="ARBA00008773"/>
    </source>
</evidence>
<dbReference type="InterPro" id="IPR000490">
    <property type="entry name" value="Glyco_hydro_17"/>
</dbReference>
<evidence type="ECO:0000256" key="2">
    <source>
        <dbReference type="ARBA" id="ARBA00022801"/>
    </source>
</evidence>
<dbReference type="AlphaFoldDB" id="A0ABD1R7I6"/>
<gene>
    <name evidence="6" type="ORF">Adt_29146</name>
</gene>
<dbReference type="Pfam" id="PF00332">
    <property type="entry name" value="Glyco_hydro_17"/>
    <property type="match status" value="1"/>
</dbReference>
<dbReference type="Gene3D" id="3.20.20.80">
    <property type="entry name" value="Glycosidases"/>
    <property type="match status" value="1"/>
</dbReference>
<keyword evidence="2 6" id="KW-0378">Hydrolase</keyword>
<protein>
    <submittedName>
        <fullName evidence="6">O-Glycosyl hydrolase family 17 protein</fullName>
    </submittedName>
</protein>
<name>A0ABD1R7I6_9LAMI</name>
<dbReference type="GO" id="GO:0016798">
    <property type="term" value="F:hydrolase activity, acting on glycosyl bonds"/>
    <property type="evidence" value="ECO:0007669"/>
    <property type="project" value="UniProtKB-KW"/>
</dbReference>
<keyword evidence="7" id="KW-1185">Reference proteome</keyword>